<evidence type="ECO:0000313" key="2">
    <source>
        <dbReference type="Proteomes" id="UP000228380"/>
    </source>
</evidence>
<dbReference type="InterPro" id="IPR008507">
    <property type="entry name" value="DUF789"/>
</dbReference>
<name>A0A8B9AR98_PHODC</name>
<dbReference type="PANTHER" id="PTHR31343">
    <property type="entry name" value="T15D22.8"/>
    <property type="match status" value="1"/>
</dbReference>
<dbReference type="Pfam" id="PF05623">
    <property type="entry name" value="DUF789"/>
    <property type="match status" value="1"/>
</dbReference>
<accession>A0A8B9AR98</accession>
<dbReference type="KEGG" id="pda:103697988"/>
<evidence type="ECO:0000313" key="3">
    <source>
        <dbReference type="RefSeq" id="XP_038985849.1"/>
    </source>
</evidence>
<dbReference type="RefSeq" id="XP_038985849.1">
    <property type="nucleotide sequence ID" value="XM_039129921.1"/>
</dbReference>
<reference evidence="2" key="1">
    <citation type="journal article" date="2019" name="Nat. Commun.">
        <title>Genome-wide association mapping of date palm fruit traits.</title>
        <authorList>
            <person name="Hazzouri K.M."/>
            <person name="Gros-Balthazard M."/>
            <person name="Flowers J.M."/>
            <person name="Copetti D."/>
            <person name="Lemansour A."/>
            <person name="Lebrun M."/>
            <person name="Masmoudi K."/>
            <person name="Ferrand S."/>
            <person name="Dhar M.I."/>
            <person name="Fresquez Z.A."/>
            <person name="Rosas U."/>
            <person name="Zhang J."/>
            <person name="Talag J."/>
            <person name="Lee S."/>
            <person name="Kudrna D."/>
            <person name="Powell R.F."/>
            <person name="Leitch I.J."/>
            <person name="Krueger R.R."/>
            <person name="Wing R.A."/>
            <person name="Amiri K.M.A."/>
            <person name="Purugganan M.D."/>
        </authorList>
    </citation>
    <scope>NUCLEOTIDE SEQUENCE [LARGE SCALE GENOMIC DNA]</scope>
    <source>
        <strain evidence="2">cv. Khalas</strain>
    </source>
</reference>
<gene>
    <name evidence="3" type="primary">LOC103697988</name>
</gene>
<feature type="region of interest" description="Disordered" evidence="1">
    <location>
        <begin position="1"/>
        <end position="22"/>
    </location>
</feature>
<dbReference type="AlphaFoldDB" id="A0A8B9AR98"/>
<evidence type="ECO:0000256" key="1">
    <source>
        <dbReference type="SAM" id="MobiDB-lite"/>
    </source>
</evidence>
<dbReference type="Proteomes" id="UP000228380">
    <property type="component" value="Chromosome 1"/>
</dbReference>
<sequence>MSIEGQSIYIGGDSGSQSPLPFLIPTQREKESSQPSPTRSLLPRSSLLARPVRLLQLRKTMEGATATVADFEMASSSSAGHSNLQSFINSTTPSVPSHTLPKRSFEDWNSLWLPAGRDTVECFNLRDLWGQYTEWSAYGAGAEVLLYGGDIVDQYYVPYLSAIQIYTNKSRASSRNGASNCWSNGSAYRKLVDPMGSDVQEDAGLDHEGIRRAQEQFGYLYFEFIENNTPFGRPPLLEKVRELASIHPGLMSFKSAELSPASWMSVAWYPIYHIPARPKVKDLSACFLTYHNLTSSCQDHMQGSMAEGVSYTRGGNSSSSSEGKSNHIALYPFGLATYRARGKVWTNPGSGDDERVVSLYNAADSWLRQLEVVHNDFNFFSTH</sequence>
<proteinExistence type="predicted"/>
<protein>
    <submittedName>
        <fullName evidence="3">Uncharacterized protein LOC103697988 isoform X1</fullName>
    </submittedName>
</protein>
<reference evidence="3" key="2">
    <citation type="submission" date="2025-08" db="UniProtKB">
        <authorList>
            <consortium name="RefSeq"/>
        </authorList>
    </citation>
    <scope>IDENTIFICATION</scope>
    <source>
        <tissue evidence="3">Young leaves</tissue>
    </source>
</reference>
<dbReference type="PANTHER" id="PTHR31343:SF61">
    <property type="entry name" value="EXPRESSED PROTEIN"/>
    <property type="match status" value="1"/>
</dbReference>
<organism evidence="2 3">
    <name type="scientific">Phoenix dactylifera</name>
    <name type="common">Date palm</name>
    <dbReference type="NCBI Taxonomy" id="42345"/>
    <lineage>
        <taxon>Eukaryota</taxon>
        <taxon>Viridiplantae</taxon>
        <taxon>Streptophyta</taxon>
        <taxon>Embryophyta</taxon>
        <taxon>Tracheophyta</taxon>
        <taxon>Spermatophyta</taxon>
        <taxon>Magnoliopsida</taxon>
        <taxon>Liliopsida</taxon>
        <taxon>Arecaceae</taxon>
        <taxon>Coryphoideae</taxon>
        <taxon>Phoeniceae</taxon>
        <taxon>Phoenix</taxon>
    </lineage>
</organism>
<dbReference type="OrthoDB" id="1896065at2759"/>
<keyword evidence="2" id="KW-1185">Reference proteome</keyword>
<dbReference type="GeneID" id="103697988"/>